<dbReference type="EMBL" id="JAPWDV010000001">
    <property type="protein sequence ID" value="KAJ6223772.1"/>
    <property type="molecule type" value="Genomic_DNA"/>
</dbReference>
<dbReference type="Proteomes" id="UP001142055">
    <property type="component" value="Chromosome 1"/>
</dbReference>
<dbReference type="SUPFAM" id="SSF158230">
    <property type="entry name" value="PRP4-like"/>
    <property type="match status" value="1"/>
</dbReference>
<dbReference type="SUPFAM" id="SSF50978">
    <property type="entry name" value="WD40 repeat-like"/>
    <property type="match status" value="1"/>
</dbReference>
<dbReference type="InterPro" id="IPR014906">
    <property type="entry name" value="PRP4-like"/>
</dbReference>
<dbReference type="PROSITE" id="PS50082">
    <property type="entry name" value="WD_REPEATS_2"/>
    <property type="match status" value="7"/>
</dbReference>
<evidence type="ECO:0000313" key="5">
    <source>
        <dbReference type="EMBL" id="KAJ6223772.1"/>
    </source>
</evidence>
<dbReference type="SMART" id="SM00500">
    <property type="entry name" value="SFM"/>
    <property type="match status" value="1"/>
</dbReference>
<dbReference type="GO" id="GO:0017070">
    <property type="term" value="F:U6 snRNA binding"/>
    <property type="evidence" value="ECO:0007669"/>
    <property type="project" value="TreeGrafter"/>
</dbReference>
<dbReference type="CDD" id="cd00200">
    <property type="entry name" value="WD40"/>
    <property type="match status" value="1"/>
</dbReference>
<evidence type="ECO:0000256" key="2">
    <source>
        <dbReference type="ARBA" id="ARBA00022737"/>
    </source>
</evidence>
<dbReference type="FunFam" id="2.130.10.10:FF:001211">
    <property type="entry name" value="CBN-PRP-4 protein"/>
    <property type="match status" value="1"/>
</dbReference>
<dbReference type="PANTHER" id="PTHR19846">
    <property type="entry name" value="WD40 REPEAT PROTEIN"/>
    <property type="match status" value="1"/>
</dbReference>
<feature type="domain" description="Pre-mRNA processing factor 4 (PRP4)-like" evidence="4">
    <location>
        <begin position="94"/>
        <end position="146"/>
    </location>
</feature>
<dbReference type="Gene3D" id="2.130.10.10">
    <property type="entry name" value="YVTN repeat-like/Quinoprotein amine dehydrogenase"/>
    <property type="match status" value="2"/>
</dbReference>
<dbReference type="PANTHER" id="PTHR19846:SF0">
    <property type="entry name" value="PRE-MRNA PROCESSING FACTOR 4"/>
    <property type="match status" value="1"/>
</dbReference>
<dbReference type="FunFam" id="2.130.10.10:FF:000443">
    <property type="entry name" value="U4/U6 small nuclear ribonucleoprotein Prp4"/>
    <property type="match status" value="1"/>
</dbReference>
<keyword evidence="1 3" id="KW-0853">WD repeat</keyword>
<feature type="repeat" description="WD" evidence="3">
    <location>
        <begin position="318"/>
        <end position="352"/>
    </location>
</feature>
<feature type="repeat" description="WD" evidence="3">
    <location>
        <begin position="218"/>
        <end position="259"/>
    </location>
</feature>
<evidence type="ECO:0000313" key="6">
    <source>
        <dbReference type="Proteomes" id="UP001142055"/>
    </source>
</evidence>
<gene>
    <name evidence="5" type="ORF">RDWZM_002317</name>
</gene>
<dbReference type="GO" id="GO:0046540">
    <property type="term" value="C:U4/U6 x U5 tri-snRNP complex"/>
    <property type="evidence" value="ECO:0007669"/>
    <property type="project" value="TreeGrafter"/>
</dbReference>
<keyword evidence="6" id="KW-1185">Reference proteome</keyword>
<dbReference type="AlphaFoldDB" id="A0A9Q0MG59"/>
<evidence type="ECO:0000259" key="4">
    <source>
        <dbReference type="SMART" id="SM00500"/>
    </source>
</evidence>
<dbReference type="PROSITE" id="PS00678">
    <property type="entry name" value="WD_REPEATS_1"/>
    <property type="match status" value="2"/>
</dbReference>
<organism evidence="5 6">
    <name type="scientific">Blomia tropicalis</name>
    <name type="common">Mite</name>
    <dbReference type="NCBI Taxonomy" id="40697"/>
    <lineage>
        <taxon>Eukaryota</taxon>
        <taxon>Metazoa</taxon>
        <taxon>Ecdysozoa</taxon>
        <taxon>Arthropoda</taxon>
        <taxon>Chelicerata</taxon>
        <taxon>Arachnida</taxon>
        <taxon>Acari</taxon>
        <taxon>Acariformes</taxon>
        <taxon>Sarcoptiformes</taxon>
        <taxon>Astigmata</taxon>
        <taxon>Glycyphagoidea</taxon>
        <taxon>Echimyopodidae</taxon>
        <taxon>Blomia</taxon>
    </lineage>
</organism>
<dbReference type="InterPro" id="IPR001680">
    <property type="entry name" value="WD40_rpt"/>
</dbReference>
<feature type="repeat" description="WD" evidence="3">
    <location>
        <begin position="395"/>
        <end position="436"/>
    </location>
</feature>
<feature type="repeat" description="WD" evidence="3">
    <location>
        <begin position="260"/>
        <end position="309"/>
    </location>
</feature>
<dbReference type="SMART" id="SM00320">
    <property type="entry name" value="WD40"/>
    <property type="match status" value="7"/>
</dbReference>
<dbReference type="InterPro" id="IPR036322">
    <property type="entry name" value="WD40_repeat_dom_sf"/>
</dbReference>
<dbReference type="InterPro" id="IPR019775">
    <property type="entry name" value="WD40_repeat_CS"/>
</dbReference>
<comment type="caution">
    <text evidence="5">The sequence shown here is derived from an EMBL/GenBank/DDBJ whole genome shotgun (WGS) entry which is preliminary data.</text>
</comment>
<proteinExistence type="predicted"/>
<dbReference type="OrthoDB" id="540662at2759"/>
<evidence type="ECO:0000256" key="1">
    <source>
        <dbReference type="ARBA" id="ARBA00022574"/>
    </source>
</evidence>
<dbReference type="OMA" id="LNEPICY"/>
<dbReference type="PRINTS" id="PR00320">
    <property type="entry name" value="GPROTEINBRPT"/>
</dbReference>
<dbReference type="GO" id="GO:0030621">
    <property type="term" value="F:U4 snRNA binding"/>
    <property type="evidence" value="ECO:0007669"/>
    <property type="project" value="TreeGrafter"/>
</dbReference>
<keyword evidence="2" id="KW-0677">Repeat</keyword>
<evidence type="ECO:0000256" key="3">
    <source>
        <dbReference type="PROSITE-ProRule" id="PRU00221"/>
    </source>
</evidence>
<dbReference type="Pfam" id="PF00400">
    <property type="entry name" value="WD40"/>
    <property type="match status" value="7"/>
</dbReference>
<reference evidence="5" key="1">
    <citation type="submission" date="2022-12" db="EMBL/GenBank/DDBJ databases">
        <title>Genome assemblies of Blomia tropicalis.</title>
        <authorList>
            <person name="Cui Y."/>
        </authorList>
    </citation>
    <scope>NUCLEOTIDE SEQUENCE</scope>
    <source>
        <tissue evidence="5">Adult mites</tissue>
    </source>
</reference>
<protein>
    <recommendedName>
        <fullName evidence="4">Pre-mRNA processing factor 4 (PRP4)-like domain-containing protein</fullName>
    </recommendedName>
</protein>
<feature type="repeat" description="WD" evidence="3">
    <location>
        <begin position="480"/>
        <end position="514"/>
    </location>
</feature>
<name>A0A9Q0MG59_BLOTA</name>
<feature type="repeat" description="WD" evidence="3">
    <location>
        <begin position="353"/>
        <end position="394"/>
    </location>
</feature>
<dbReference type="GO" id="GO:0000398">
    <property type="term" value="P:mRNA splicing, via spliceosome"/>
    <property type="evidence" value="ECO:0007669"/>
    <property type="project" value="TreeGrafter"/>
</dbReference>
<feature type="repeat" description="WD" evidence="3">
    <location>
        <begin position="437"/>
        <end position="469"/>
    </location>
</feature>
<dbReference type="InterPro" id="IPR036285">
    <property type="entry name" value="PRP4-like_sf"/>
</dbReference>
<dbReference type="Gene3D" id="4.10.280.110">
    <property type="entry name" value="Pre-mRNA processing factor 4 domain"/>
    <property type="match status" value="1"/>
</dbReference>
<dbReference type="PROSITE" id="PS50294">
    <property type="entry name" value="WD_REPEATS_REGION"/>
    <property type="match status" value="4"/>
</dbReference>
<dbReference type="InterPro" id="IPR020472">
    <property type="entry name" value="WD40_PAC1"/>
</dbReference>
<sequence length="514" mass="58401">MLQDEGYYKKKQKIVHYGSLESDIRQSQQSGSNVSAGIGPTISGTTITVTHSGPNINTSNKYYEIQPDNSTVERQNVLEEFERRRKARQIAVSTDDIEVRAHLRNLNHPMCLFGEGPADRRERLRQLLARLGEDAIKRTNDQGDKELEENKETCKTWYHEGSENLLRARYWMAEYSIPRASSRLANAIETKTIPVEIRESSAQDLYKKLRTMEISCSQVADQRPISSSSFSPNGKLIATSSWSGLCKIWEVPSLQQQSVLRGHNVNVDEVKFHPRSTIDQSETALNLASSGVDGSVHFWSLKSEEPIHSLNGHQPYRVSNFDFHPSGKYLATCCYDNSWRLWDVEARDEILHQEGHSKPVHDISFQIDGSLIASGGRDSYGRVWDLRTGRCIMFMEGHLKGIISIDFSPNGYQLVTGSEDNSVKIWNIRQRKLEYTIAAHTNIVSKVRFEHTNGNYIISASYDNTIKLWAHPAWTPIKTLSGHDGKVMSVDVTSDNQYIVSSSFDRTFKLWEQI</sequence>
<accession>A0A9Q0MG59</accession>
<dbReference type="InterPro" id="IPR015943">
    <property type="entry name" value="WD40/YVTN_repeat-like_dom_sf"/>
</dbReference>
<dbReference type="Pfam" id="PF08799">
    <property type="entry name" value="PRP4"/>
    <property type="match status" value="1"/>
</dbReference>